<name>A0A1Z4ELX3_9MYCO</name>
<organism evidence="2 3">
    <name type="scientific">Mycobacterium shigaense</name>
    <dbReference type="NCBI Taxonomy" id="722731"/>
    <lineage>
        <taxon>Bacteria</taxon>
        <taxon>Bacillati</taxon>
        <taxon>Actinomycetota</taxon>
        <taxon>Actinomycetes</taxon>
        <taxon>Mycobacteriales</taxon>
        <taxon>Mycobacteriaceae</taxon>
        <taxon>Mycobacterium</taxon>
        <taxon>Mycobacterium simiae complex</taxon>
    </lineage>
</organism>
<feature type="compositionally biased region" description="Polar residues" evidence="1">
    <location>
        <begin position="192"/>
        <end position="221"/>
    </location>
</feature>
<sequence length="221" mass="23610">MPVVRSAPRYWFWSHDVLPDQVADLAMPGMRLQRLVSYRRGAQASRRFAGLYWDDDGAIAAPSRSWLVDADADVVPGSGAARFTLILEPQPAPARSFHPDLSAAAVAELVDGGYAVVDLATYLRGETRVFAAIVESGTDHHGSFFPALSATEVRRTLAPPASCPPGFAPTTRRPAGASPSSGNALVAPRGRYTSTSTATTCPPRWSNTAPTRWTWTLSGTG</sequence>
<accession>A0A1Z4ELX3</accession>
<proteinExistence type="predicted"/>
<evidence type="ECO:0000256" key="1">
    <source>
        <dbReference type="SAM" id="MobiDB-lite"/>
    </source>
</evidence>
<keyword evidence="3" id="KW-1185">Reference proteome</keyword>
<dbReference type="RefSeq" id="WP_096441973.1">
    <property type="nucleotide sequence ID" value="NZ_AP018164.1"/>
</dbReference>
<dbReference type="AlphaFoldDB" id="A0A1Z4ELX3"/>
<evidence type="ECO:0000313" key="3">
    <source>
        <dbReference type="Proteomes" id="UP000217736"/>
    </source>
</evidence>
<evidence type="ECO:0000313" key="2">
    <source>
        <dbReference type="EMBL" id="BAX93920.1"/>
    </source>
</evidence>
<gene>
    <name evidence="2" type="ORF">MSG_03794</name>
</gene>
<dbReference type="Proteomes" id="UP000217736">
    <property type="component" value="Chromosome"/>
</dbReference>
<dbReference type="EMBL" id="AP018164">
    <property type="protein sequence ID" value="BAX93920.1"/>
    <property type="molecule type" value="Genomic_DNA"/>
</dbReference>
<protein>
    <submittedName>
        <fullName evidence="2">Uncharacterized protein</fullName>
    </submittedName>
</protein>
<reference evidence="3" key="1">
    <citation type="submission" date="2017-06" db="EMBL/GenBank/DDBJ databases">
        <title>Complete Genome Sequence of Mycobacterium shigaense.</title>
        <authorList>
            <person name="Fukano H."/>
            <person name="Yoshida M."/>
            <person name="Kazumi Y."/>
            <person name="Ogura Y."/>
            <person name="Mitarai S."/>
            <person name="Hayashi T."/>
            <person name="Hoshino Y."/>
        </authorList>
    </citation>
    <scope>NUCLEOTIDE SEQUENCE [LARGE SCALE GENOMIC DNA]</scope>
    <source>
        <strain evidence="3">UN-152</strain>
    </source>
</reference>
<feature type="region of interest" description="Disordered" evidence="1">
    <location>
        <begin position="160"/>
        <end position="221"/>
    </location>
</feature>
<dbReference type="KEGG" id="mshg:MSG_03794"/>
<dbReference type="OrthoDB" id="4772754at2"/>